<feature type="transmembrane region" description="Helical" evidence="8">
    <location>
        <begin position="198"/>
        <end position="216"/>
    </location>
</feature>
<evidence type="ECO:0000256" key="2">
    <source>
        <dbReference type="ARBA" id="ARBA00022475"/>
    </source>
</evidence>
<organism evidence="10 11">
    <name type="scientific">Synechococcus lacustris str. Tous</name>
    <dbReference type="NCBI Taxonomy" id="1910958"/>
    <lineage>
        <taxon>Bacteria</taxon>
        <taxon>Bacillati</taxon>
        <taxon>Cyanobacteriota</taxon>
        <taxon>Cyanophyceae</taxon>
        <taxon>Synechococcales</taxon>
        <taxon>Synechococcaceae</taxon>
        <taxon>Synechococcus</taxon>
    </lineage>
</organism>
<keyword evidence="6 8" id="KW-0472">Membrane</keyword>
<dbReference type="EC" id="2.3.1.269" evidence="8"/>
<comment type="caution">
    <text evidence="10">The sequence shown here is derived from an EMBL/GenBank/DDBJ whole genome shotgun (WGS) entry which is preliminary data.</text>
</comment>
<keyword evidence="2 8" id="KW-1003">Cell membrane</keyword>
<dbReference type="RefSeq" id="WP_106500385.1">
    <property type="nucleotide sequence ID" value="NZ_PXVC01000047.1"/>
</dbReference>
<dbReference type="GO" id="GO:0042158">
    <property type="term" value="P:lipoprotein biosynthetic process"/>
    <property type="evidence" value="ECO:0007669"/>
    <property type="project" value="UniProtKB-UniRule"/>
</dbReference>
<name>A0A2P7ED46_9SYNE</name>
<sequence length="497" mass="53523">MKQYLDSGLRNGGNLLKDWLIISKWWGWLPLGAGALAGVALPPLGWPWLLWIALLPLWRFGPRGGAVWGAAAVLVSHRWLLALHPLTWLGVPAVLSLPLVLLLLLICAAAAALLVAMWCGVVQWLGPRHLYSACFAALLWGLTEVLLAKGPLFWLGLGAAALPGDRPLAGLAAFGGAGLVAAVQLLISWLLWRQAWPLLLFVVLTAHGLGAAALALNSDVGSSQKLQLELVQPALPTRQKFEWQQQQQQRQLVEKGFRQAERDGSVAVLLPEGALLEADKPEEAKTELEIGLLSGGFRREDLEDRSSLLWFPAGAATAQNWLDKHRLVPLGEWVPGGQWSGLSAVGGLQPGAASRLLVLPEPIGRLAAAICYEISDGEALARATSLGAEWLLTVANLDPYPIQLQKQFISLAQLRAIETGRWLVSVANTGPTAAVDPSGGVIKVLPSQKAGVGSIKIERISKQTLYVIFTEKPLLMLLVISALCCLRFNKSLRSDPL</sequence>
<accession>A0A2P7ED46</accession>
<dbReference type="CDD" id="cd07571">
    <property type="entry name" value="ALP_N-acyl_transferase"/>
    <property type="match status" value="1"/>
</dbReference>
<evidence type="ECO:0000256" key="3">
    <source>
        <dbReference type="ARBA" id="ARBA00022679"/>
    </source>
</evidence>
<feature type="transmembrane region" description="Helical" evidence="8">
    <location>
        <begin position="93"/>
        <end position="118"/>
    </location>
</feature>
<dbReference type="STRING" id="1910958.BTM30_08220"/>
<dbReference type="UniPathway" id="UPA00666"/>
<comment type="similarity">
    <text evidence="8">Belongs to the CN hydrolase family. Apolipoprotein N-acyltransferase subfamily.</text>
</comment>
<dbReference type="GO" id="GO:0005886">
    <property type="term" value="C:plasma membrane"/>
    <property type="evidence" value="ECO:0007669"/>
    <property type="project" value="UniProtKB-SubCell"/>
</dbReference>
<comment type="catalytic activity">
    <reaction evidence="8">
        <text>N-terminal S-1,2-diacyl-sn-glyceryl-L-cysteinyl-[lipoprotein] + a glycerophospholipid = N-acyl-S-1,2-diacyl-sn-glyceryl-L-cysteinyl-[lipoprotein] + a 2-acyl-sn-glycero-3-phospholipid + H(+)</text>
        <dbReference type="Rhea" id="RHEA:48228"/>
        <dbReference type="Rhea" id="RHEA-COMP:14681"/>
        <dbReference type="Rhea" id="RHEA-COMP:14684"/>
        <dbReference type="ChEBI" id="CHEBI:15378"/>
        <dbReference type="ChEBI" id="CHEBI:136912"/>
        <dbReference type="ChEBI" id="CHEBI:140656"/>
        <dbReference type="ChEBI" id="CHEBI:140657"/>
        <dbReference type="ChEBI" id="CHEBI:140660"/>
        <dbReference type="EC" id="2.3.1.269"/>
    </reaction>
</comment>
<comment type="subcellular location">
    <subcellularLocation>
        <location evidence="1 8">Cell membrane</location>
        <topology evidence="1 8">Multi-pass membrane protein</topology>
    </subcellularLocation>
</comment>
<dbReference type="InterPro" id="IPR004563">
    <property type="entry name" value="Apolipo_AcylTrfase"/>
</dbReference>
<feature type="transmembrane region" description="Helical" evidence="8">
    <location>
        <begin position="66"/>
        <end position="87"/>
    </location>
</feature>
<feature type="transmembrane region" description="Helical" evidence="8">
    <location>
        <begin position="130"/>
        <end position="148"/>
    </location>
</feature>
<keyword evidence="3 8" id="KW-0808">Transferase</keyword>
<dbReference type="EMBL" id="PXVC01000047">
    <property type="protein sequence ID" value="PSI01150.1"/>
    <property type="molecule type" value="Genomic_DNA"/>
</dbReference>
<feature type="transmembrane region" description="Helical" evidence="8">
    <location>
        <begin position="168"/>
        <end position="191"/>
    </location>
</feature>
<evidence type="ECO:0000256" key="6">
    <source>
        <dbReference type="ARBA" id="ARBA00023136"/>
    </source>
</evidence>
<evidence type="ECO:0000256" key="5">
    <source>
        <dbReference type="ARBA" id="ARBA00022989"/>
    </source>
</evidence>
<keyword evidence="5 8" id="KW-1133">Transmembrane helix</keyword>
<dbReference type="PANTHER" id="PTHR38686">
    <property type="entry name" value="APOLIPOPROTEIN N-ACYLTRANSFERASE"/>
    <property type="match status" value="1"/>
</dbReference>
<feature type="domain" description="CN hydrolase" evidence="9">
    <location>
        <begin position="231"/>
        <end position="459"/>
    </location>
</feature>
<evidence type="ECO:0000313" key="11">
    <source>
        <dbReference type="Proteomes" id="UP000240206"/>
    </source>
</evidence>
<dbReference type="Pfam" id="PF00795">
    <property type="entry name" value="CN_hydrolase"/>
    <property type="match status" value="1"/>
</dbReference>
<dbReference type="AlphaFoldDB" id="A0A2P7ED46"/>
<gene>
    <name evidence="8" type="primary">lnt</name>
    <name evidence="10" type="ORF">C7K08_09425</name>
</gene>
<dbReference type="HAMAP" id="MF_01148">
    <property type="entry name" value="Lnt"/>
    <property type="match status" value="1"/>
</dbReference>
<dbReference type="SUPFAM" id="SSF56317">
    <property type="entry name" value="Carbon-nitrogen hydrolase"/>
    <property type="match status" value="1"/>
</dbReference>
<proteinExistence type="inferred from homology"/>
<protein>
    <recommendedName>
        <fullName evidence="8">Apolipoprotein N-acyltransferase</fullName>
        <shortName evidence="8">ALP N-acyltransferase</shortName>
        <ecNumber evidence="8">2.3.1.269</ecNumber>
    </recommendedName>
</protein>
<comment type="pathway">
    <text evidence="8">Protein modification; lipoprotein biosynthesis (N-acyl transfer).</text>
</comment>
<evidence type="ECO:0000256" key="1">
    <source>
        <dbReference type="ARBA" id="ARBA00004651"/>
    </source>
</evidence>
<dbReference type="GO" id="GO:0016410">
    <property type="term" value="F:N-acyltransferase activity"/>
    <property type="evidence" value="ECO:0007669"/>
    <property type="project" value="UniProtKB-UniRule"/>
</dbReference>
<dbReference type="PANTHER" id="PTHR38686:SF1">
    <property type="entry name" value="APOLIPOPROTEIN N-ACYLTRANSFERASE"/>
    <property type="match status" value="1"/>
</dbReference>
<evidence type="ECO:0000256" key="7">
    <source>
        <dbReference type="ARBA" id="ARBA00023315"/>
    </source>
</evidence>
<dbReference type="PROSITE" id="PS50263">
    <property type="entry name" value="CN_HYDROLASE"/>
    <property type="match status" value="1"/>
</dbReference>
<evidence type="ECO:0000259" key="9">
    <source>
        <dbReference type="PROSITE" id="PS50263"/>
    </source>
</evidence>
<dbReference type="InterPro" id="IPR003010">
    <property type="entry name" value="C-N_Hydrolase"/>
</dbReference>
<dbReference type="Proteomes" id="UP000240206">
    <property type="component" value="Unassembled WGS sequence"/>
</dbReference>
<keyword evidence="11" id="KW-1185">Reference proteome</keyword>
<evidence type="ECO:0000256" key="8">
    <source>
        <dbReference type="HAMAP-Rule" id="MF_01148"/>
    </source>
</evidence>
<evidence type="ECO:0000256" key="4">
    <source>
        <dbReference type="ARBA" id="ARBA00022692"/>
    </source>
</evidence>
<feature type="transmembrane region" description="Helical" evidence="8">
    <location>
        <begin position="25"/>
        <end position="54"/>
    </location>
</feature>
<reference evidence="11" key="1">
    <citation type="submission" date="2018-03" db="EMBL/GenBank/DDBJ databases">
        <title>Ecological and genomic features of two cosmopolitan and abundant freshwater picocyanobacteria.</title>
        <authorList>
            <person name="Cabello-Yeves P.J."/>
            <person name="Picazo A."/>
            <person name="Camacho A."/>
            <person name="Callieri C."/>
            <person name="Rosselli R."/>
            <person name="Roda-Garcia J."/>
            <person name="Coutinho F.H."/>
            <person name="Rodriguez-Valera F."/>
        </authorList>
    </citation>
    <scope>NUCLEOTIDE SEQUENCE [LARGE SCALE GENOMIC DNA]</scope>
    <source>
        <strain evidence="11">Tous</strain>
    </source>
</reference>
<keyword evidence="4 8" id="KW-0812">Transmembrane</keyword>
<evidence type="ECO:0000313" key="10">
    <source>
        <dbReference type="EMBL" id="PSI01150.1"/>
    </source>
</evidence>
<dbReference type="Gene3D" id="3.60.110.10">
    <property type="entry name" value="Carbon-nitrogen hydrolase"/>
    <property type="match status" value="1"/>
</dbReference>
<dbReference type="InterPro" id="IPR036526">
    <property type="entry name" value="C-N_Hydrolase_sf"/>
</dbReference>
<comment type="function">
    <text evidence="8">Catalyzes the phospholipid dependent N-acylation of the N-terminal cysteine of apolipoprotein, the last step in lipoprotein maturation.</text>
</comment>
<keyword evidence="7 8" id="KW-0012">Acyltransferase</keyword>